<evidence type="ECO:0000256" key="7">
    <source>
        <dbReference type="SAM" id="Phobius"/>
    </source>
</evidence>
<feature type="region of interest" description="Disordered" evidence="6">
    <location>
        <begin position="526"/>
        <end position="558"/>
    </location>
</feature>
<feature type="transmembrane region" description="Helical" evidence="7">
    <location>
        <begin position="365"/>
        <end position="386"/>
    </location>
</feature>
<feature type="transmembrane region" description="Helical" evidence="7">
    <location>
        <begin position="304"/>
        <end position="326"/>
    </location>
</feature>
<accession>A0A932CNV0</accession>
<evidence type="ECO:0000313" key="9">
    <source>
        <dbReference type="Proteomes" id="UP000769766"/>
    </source>
</evidence>
<protein>
    <submittedName>
        <fullName evidence="8">APC family permease</fullName>
    </submittedName>
</protein>
<evidence type="ECO:0000256" key="2">
    <source>
        <dbReference type="ARBA" id="ARBA00022475"/>
    </source>
</evidence>
<feature type="transmembrane region" description="Helical" evidence="7">
    <location>
        <begin position="187"/>
        <end position="207"/>
    </location>
</feature>
<evidence type="ECO:0000313" key="8">
    <source>
        <dbReference type="EMBL" id="MBI2876843.1"/>
    </source>
</evidence>
<feature type="transmembrane region" description="Helical" evidence="7">
    <location>
        <begin position="35"/>
        <end position="55"/>
    </location>
</feature>
<evidence type="ECO:0000256" key="3">
    <source>
        <dbReference type="ARBA" id="ARBA00022692"/>
    </source>
</evidence>
<dbReference type="GO" id="GO:0005886">
    <property type="term" value="C:plasma membrane"/>
    <property type="evidence" value="ECO:0007669"/>
    <property type="project" value="UniProtKB-SubCell"/>
</dbReference>
<organism evidence="8 9">
    <name type="scientific">Tectimicrobiota bacterium</name>
    <dbReference type="NCBI Taxonomy" id="2528274"/>
    <lineage>
        <taxon>Bacteria</taxon>
        <taxon>Pseudomonadati</taxon>
        <taxon>Nitrospinota/Tectimicrobiota group</taxon>
        <taxon>Candidatus Tectimicrobiota</taxon>
    </lineage>
</organism>
<feature type="region of interest" description="Disordered" evidence="6">
    <location>
        <begin position="1"/>
        <end position="20"/>
    </location>
</feature>
<gene>
    <name evidence="8" type="ORF">HYY20_08180</name>
</gene>
<comment type="caution">
    <text evidence="8">The sequence shown here is derived from an EMBL/GenBank/DDBJ whole genome shotgun (WGS) entry which is preliminary data.</text>
</comment>
<feature type="transmembrane region" description="Helical" evidence="7">
    <location>
        <begin position="437"/>
        <end position="460"/>
    </location>
</feature>
<sequence>MRLRKGSAGDPGNEPGGTEGELELRRDVTVWGSFMWGYADVGANSFVALGLVLAAAQGAGSLAFALAGLVYILIGLAYTELASAYPVAGGGPYFALRGLGDFWGFVAGSALLLDYTIDIALFAAASAGYVNYFLPFFTGYRIEELAVTLGPLQGVNWFWCLQTLILIGFLIWLNIRGVKESSRFNEVIGALIILTEVALVVAGFVLAWKPELLAHQWKNEFPSLHNFMYGSSLAILSFIGLESISQAAQETRRPAAIVPRTSIALIFSVFIFATAFSTLGLGVLNWQIFAQRQGDPMAAVAHAIPYVGAIAGPFIAAMGALILLISSNTGVMGASRLTYSMSEFHLISRWFHAVHPRYRTPVRTILVFSLIGAIQTVLSFLTPNAMDTLGNMYAFGATLGYTLVFISLIKLRFSDPYTPRPYRMPLNLKVKWKDRKVALPILGILGMLGVLLILFEVILTHTIGRIAGPTWILLCFIYYAWYRKRERLPIFRSVSRNWEREQIKVLESAEEYELLEEYKLALAGKEKGSKGNGPSLVGSPLGVQAGSSKKEEGGGGEP</sequence>
<comment type="subcellular location">
    <subcellularLocation>
        <location evidence="1">Cell membrane</location>
        <topology evidence="1">Multi-pass membrane protein</topology>
    </subcellularLocation>
</comment>
<feature type="compositionally biased region" description="Basic and acidic residues" evidence="6">
    <location>
        <begin position="548"/>
        <end position="558"/>
    </location>
</feature>
<dbReference type="Gene3D" id="1.20.1740.10">
    <property type="entry name" value="Amino acid/polyamine transporter I"/>
    <property type="match status" value="1"/>
</dbReference>
<proteinExistence type="predicted"/>
<dbReference type="EMBL" id="JACPRF010000247">
    <property type="protein sequence ID" value="MBI2876843.1"/>
    <property type="molecule type" value="Genomic_DNA"/>
</dbReference>
<evidence type="ECO:0000256" key="1">
    <source>
        <dbReference type="ARBA" id="ARBA00004651"/>
    </source>
</evidence>
<evidence type="ECO:0000256" key="4">
    <source>
        <dbReference type="ARBA" id="ARBA00022989"/>
    </source>
</evidence>
<evidence type="ECO:0000256" key="6">
    <source>
        <dbReference type="SAM" id="MobiDB-lite"/>
    </source>
</evidence>
<dbReference type="Pfam" id="PF13520">
    <property type="entry name" value="AA_permease_2"/>
    <property type="match status" value="1"/>
</dbReference>
<feature type="transmembrane region" description="Helical" evidence="7">
    <location>
        <begin position="392"/>
        <end position="413"/>
    </location>
</feature>
<feature type="transmembrane region" description="Helical" evidence="7">
    <location>
        <begin position="120"/>
        <end position="142"/>
    </location>
</feature>
<dbReference type="InterPro" id="IPR002293">
    <property type="entry name" value="AA/rel_permease1"/>
</dbReference>
<feature type="transmembrane region" description="Helical" evidence="7">
    <location>
        <begin position="154"/>
        <end position="175"/>
    </location>
</feature>
<reference evidence="8" key="1">
    <citation type="submission" date="2020-07" db="EMBL/GenBank/DDBJ databases">
        <title>Huge and variable diversity of episymbiotic CPR bacteria and DPANN archaea in groundwater ecosystems.</title>
        <authorList>
            <person name="He C.Y."/>
            <person name="Keren R."/>
            <person name="Whittaker M."/>
            <person name="Farag I.F."/>
            <person name="Doudna J."/>
            <person name="Cate J.H.D."/>
            <person name="Banfield J.F."/>
        </authorList>
    </citation>
    <scope>NUCLEOTIDE SEQUENCE</scope>
    <source>
        <strain evidence="8">NC_groundwater_672_Ag_B-0.1um_62_36</strain>
    </source>
</reference>
<dbReference type="PANTHER" id="PTHR42770">
    <property type="entry name" value="AMINO ACID TRANSPORTER-RELATED"/>
    <property type="match status" value="1"/>
</dbReference>
<feature type="transmembrane region" description="Helical" evidence="7">
    <location>
        <begin position="62"/>
        <end position="81"/>
    </location>
</feature>
<dbReference type="PANTHER" id="PTHR42770:SF11">
    <property type="entry name" value="INNER MEMBRANE TRANSPORT PROTEIN YBAT"/>
    <property type="match status" value="1"/>
</dbReference>
<feature type="transmembrane region" description="Helical" evidence="7">
    <location>
        <begin position="466"/>
        <end position="482"/>
    </location>
</feature>
<name>A0A932CNV0_UNCTE</name>
<dbReference type="Proteomes" id="UP000769766">
    <property type="component" value="Unassembled WGS sequence"/>
</dbReference>
<feature type="transmembrane region" description="Helical" evidence="7">
    <location>
        <begin position="264"/>
        <end position="284"/>
    </location>
</feature>
<keyword evidence="3 7" id="KW-0812">Transmembrane</keyword>
<dbReference type="InterPro" id="IPR050367">
    <property type="entry name" value="APC_superfamily"/>
</dbReference>
<dbReference type="AlphaFoldDB" id="A0A932CNV0"/>
<keyword evidence="2" id="KW-1003">Cell membrane</keyword>
<keyword evidence="4 7" id="KW-1133">Transmembrane helix</keyword>
<feature type="transmembrane region" description="Helical" evidence="7">
    <location>
        <begin position="93"/>
        <end position="113"/>
    </location>
</feature>
<dbReference type="PIRSF" id="PIRSF006060">
    <property type="entry name" value="AA_transporter"/>
    <property type="match status" value="1"/>
</dbReference>
<keyword evidence="5 7" id="KW-0472">Membrane</keyword>
<evidence type="ECO:0000256" key="5">
    <source>
        <dbReference type="ARBA" id="ARBA00023136"/>
    </source>
</evidence>
<dbReference type="GO" id="GO:0022857">
    <property type="term" value="F:transmembrane transporter activity"/>
    <property type="evidence" value="ECO:0007669"/>
    <property type="project" value="InterPro"/>
</dbReference>
<feature type="transmembrane region" description="Helical" evidence="7">
    <location>
        <begin position="227"/>
        <end position="244"/>
    </location>
</feature>